<gene>
    <name evidence="4" type="ORF">LOC62_01G000025</name>
</gene>
<keyword evidence="2" id="KW-0812">Transmembrane</keyword>
<feature type="compositionally biased region" description="Basic and acidic residues" evidence="1">
    <location>
        <begin position="167"/>
        <end position="178"/>
    </location>
</feature>
<dbReference type="RefSeq" id="XP_062622435.1">
    <property type="nucleotide sequence ID" value="XM_062766451.1"/>
</dbReference>
<evidence type="ECO:0008006" key="6">
    <source>
        <dbReference type="Google" id="ProtNLM"/>
    </source>
</evidence>
<keyword evidence="5" id="KW-1185">Reference proteome</keyword>
<feature type="transmembrane region" description="Helical" evidence="2">
    <location>
        <begin position="102"/>
        <end position="127"/>
    </location>
</feature>
<dbReference type="Proteomes" id="UP000827549">
    <property type="component" value="Chromosome 1"/>
</dbReference>
<feature type="chain" id="PRO_5042443423" description="Transmembrane protein" evidence="3">
    <location>
        <begin position="21"/>
        <end position="193"/>
    </location>
</feature>
<feature type="region of interest" description="Disordered" evidence="1">
    <location>
        <begin position="43"/>
        <end position="98"/>
    </location>
</feature>
<dbReference type="GeneID" id="87803287"/>
<evidence type="ECO:0000313" key="4">
    <source>
        <dbReference type="EMBL" id="WOO76402.1"/>
    </source>
</evidence>
<proteinExistence type="predicted"/>
<evidence type="ECO:0000256" key="1">
    <source>
        <dbReference type="SAM" id="MobiDB-lite"/>
    </source>
</evidence>
<dbReference type="EMBL" id="CP086714">
    <property type="protein sequence ID" value="WOO76402.1"/>
    <property type="molecule type" value="Genomic_DNA"/>
</dbReference>
<name>A0AAF0XZ35_9TREE</name>
<keyword evidence="2" id="KW-0472">Membrane</keyword>
<keyword evidence="3" id="KW-0732">Signal</keyword>
<accession>A0AAF0XZ35</accession>
<feature type="region of interest" description="Disordered" evidence="1">
    <location>
        <begin position="164"/>
        <end position="193"/>
    </location>
</feature>
<keyword evidence="2" id="KW-1133">Transmembrane helix</keyword>
<dbReference type="RefSeq" id="XP_062622434.1">
    <property type="nucleotide sequence ID" value="XM_062766450.1"/>
</dbReference>
<sequence length="193" mass="20519">MRAGSLVFAACVVLAAGISAAPTGLPSTAAGVDSLVAEPVARQIQQHSDPADSTAPTPTTAAESNPSDSTAADATDTTDPTDASTPFPSSTKKPPEPQHQRVISYGMAILALGAVILFYSAIWLTAWRSKVVRARRRGQKPERLRDWVRREMCIGGEGCIIGPPRRQAPDEHDYELLGREQVAPPRAPKDLGL</sequence>
<feature type="signal peptide" evidence="3">
    <location>
        <begin position="1"/>
        <end position="20"/>
    </location>
</feature>
<protein>
    <recommendedName>
        <fullName evidence="6">Transmembrane protein</fullName>
    </recommendedName>
</protein>
<feature type="compositionally biased region" description="Low complexity" evidence="1">
    <location>
        <begin position="51"/>
        <end position="92"/>
    </location>
</feature>
<reference evidence="4" key="1">
    <citation type="submission" date="2023-10" db="EMBL/GenBank/DDBJ databases">
        <authorList>
            <person name="Noh H."/>
        </authorList>
    </citation>
    <scope>NUCLEOTIDE SEQUENCE</scope>
    <source>
        <strain evidence="4">DUCC4014</strain>
    </source>
</reference>
<evidence type="ECO:0000256" key="3">
    <source>
        <dbReference type="SAM" id="SignalP"/>
    </source>
</evidence>
<dbReference type="EMBL" id="CP086714">
    <property type="protein sequence ID" value="WOO76403.1"/>
    <property type="molecule type" value="Genomic_DNA"/>
</dbReference>
<evidence type="ECO:0000256" key="2">
    <source>
        <dbReference type="SAM" id="Phobius"/>
    </source>
</evidence>
<dbReference type="AlphaFoldDB" id="A0AAF0XZ35"/>
<organism evidence="4 5">
    <name type="scientific">Vanrija pseudolonga</name>
    <dbReference type="NCBI Taxonomy" id="143232"/>
    <lineage>
        <taxon>Eukaryota</taxon>
        <taxon>Fungi</taxon>
        <taxon>Dikarya</taxon>
        <taxon>Basidiomycota</taxon>
        <taxon>Agaricomycotina</taxon>
        <taxon>Tremellomycetes</taxon>
        <taxon>Trichosporonales</taxon>
        <taxon>Trichosporonaceae</taxon>
        <taxon>Vanrija</taxon>
    </lineage>
</organism>
<evidence type="ECO:0000313" key="5">
    <source>
        <dbReference type="Proteomes" id="UP000827549"/>
    </source>
</evidence>